<accession>A0A1W0W7Z7</accession>
<dbReference type="SMART" id="SM00356">
    <property type="entry name" value="ZnF_C3H1"/>
    <property type="match status" value="1"/>
</dbReference>
<evidence type="ECO:0000256" key="4">
    <source>
        <dbReference type="ARBA" id="ARBA00022884"/>
    </source>
</evidence>
<dbReference type="FunFam" id="3.30.70.330:FF:000678">
    <property type="entry name" value="zinc finger CCCH domain-containing protein 53-like isoform X2"/>
    <property type="match status" value="1"/>
</dbReference>
<dbReference type="GO" id="GO:0003677">
    <property type="term" value="F:DNA binding"/>
    <property type="evidence" value="ECO:0007669"/>
    <property type="project" value="UniProtKB-KW"/>
</dbReference>
<dbReference type="PANTHER" id="PTHR24009">
    <property type="entry name" value="RNA-BINDING (RRM/RBD/RNP MOTIFS)"/>
    <property type="match status" value="1"/>
</dbReference>
<evidence type="ECO:0000256" key="2">
    <source>
        <dbReference type="ARBA" id="ARBA00022771"/>
    </source>
</evidence>
<dbReference type="SUPFAM" id="SSF54928">
    <property type="entry name" value="RNA-binding domain, RBD"/>
    <property type="match status" value="1"/>
</dbReference>
<feature type="domain" description="RRM" evidence="10">
    <location>
        <begin position="339"/>
        <end position="415"/>
    </location>
</feature>
<dbReference type="InterPro" id="IPR000571">
    <property type="entry name" value="Znf_CCCH"/>
</dbReference>
<dbReference type="Gramene" id="OQU90486">
    <property type="protein sequence ID" value="OQU90486"/>
    <property type="gene ID" value="SORBI_3002G420300"/>
</dbReference>
<dbReference type="Pfam" id="PF23182">
    <property type="entry name" value="PABC_AtC3H46"/>
    <property type="match status" value="1"/>
</dbReference>
<proteinExistence type="predicted"/>
<organism evidence="12 13">
    <name type="scientific">Sorghum bicolor</name>
    <name type="common">Sorghum</name>
    <name type="synonym">Sorghum vulgare</name>
    <dbReference type="NCBI Taxonomy" id="4558"/>
    <lineage>
        <taxon>Eukaryota</taxon>
        <taxon>Viridiplantae</taxon>
        <taxon>Streptophyta</taxon>
        <taxon>Embryophyta</taxon>
        <taxon>Tracheophyta</taxon>
        <taxon>Spermatophyta</taxon>
        <taxon>Magnoliopsida</taxon>
        <taxon>Liliopsida</taxon>
        <taxon>Poales</taxon>
        <taxon>Poaceae</taxon>
        <taxon>PACMAD clade</taxon>
        <taxon>Panicoideae</taxon>
        <taxon>Andropogonodae</taxon>
        <taxon>Andropogoneae</taxon>
        <taxon>Sorghinae</taxon>
        <taxon>Sorghum</taxon>
    </lineage>
</organism>
<gene>
    <name evidence="12" type="ORF">SORBI_3002G420300</name>
</gene>
<reference evidence="12 13" key="1">
    <citation type="journal article" date="2009" name="Nature">
        <title>The Sorghum bicolor genome and the diversification of grasses.</title>
        <authorList>
            <person name="Paterson A.H."/>
            <person name="Bowers J.E."/>
            <person name="Bruggmann R."/>
            <person name="Dubchak I."/>
            <person name="Grimwood J."/>
            <person name="Gundlach H."/>
            <person name="Haberer G."/>
            <person name="Hellsten U."/>
            <person name="Mitros T."/>
            <person name="Poliakov A."/>
            <person name="Schmutz J."/>
            <person name="Spannagl M."/>
            <person name="Tang H."/>
            <person name="Wang X."/>
            <person name="Wicker T."/>
            <person name="Bharti A.K."/>
            <person name="Chapman J."/>
            <person name="Feltus F.A."/>
            <person name="Gowik U."/>
            <person name="Grigoriev I.V."/>
            <person name="Lyons E."/>
            <person name="Maher C.A."/>
            <person name="Martis M."/>
            <person name="Narechania A."/>
            <person name="Otillar R.P."/>
            <person name="Penning B.W."/>
            <person name="Salamov A.A."/>
            <person name="Wang Y."/>
            <person name="Zhang L."/>
            <person name="Carpita N.C."/>
            <person name="Freeling M."/>
            <person name="Gingle A.R."/>
            <person name="Hash C.T."/>
            <person name="Keller B."/>
            <person name="Klein P."/>
            <person name="Kresovich S."/>
            <person name="McCann M.C."/>
            <person name="Ming R."/>
            <person name="Peterson D.G."/>
            <person name="Mehboob-ur-Rahman"/>
            <person name="Ware D."/>
            <person name="Westhoff P."/>
            <person name="Mayer K.F."/>
            <person name="Messing J."/>
            <person name="Rokhsar D.S."/>
        </authorList>
    </citation>
    <scope>NUCLEOTIDE SEQUENCE [LARGE SCALE GENOMIC DNA]</scope>
    <source>
        <strain evidence="13">cv. BTx623</strain>
    </source>
</reference>
<reference evidence="13" key="2">
    <citation type="journal article" date="2018" name="Plant J.">
        <title>The Sorghum bicolor reference genome: improved assembly, gene annotations, a transcriptome atlas, and signatures of genome organization.</title>
        <authorList>
            <person name="McCormick R.F."/>
            <person name="Truong S.K."/>
            <person name="Sreedasyam A."/>
            <person name="Jenkins J."/>
            <person name="Shu S."/>
            <person name="Sims D."/>
            <person name="Kennedy M."/>
            <person name="Amirebrahimi M."/>
            <person name="Weers B.D."/>
            <person name="McKinley B."/>
            <person name="Mattison A."/>
            <person name="Morishige D.T."/>
            <person name="Grimwood J."/>
            <person name="Schmutz J."/>
            <person name="Mullet J.E."/>
        </authorList>
    </citation>
    <scope>NUCLEOTIDE SEQUENCE [LARGE SCALE GENOMIC DNA]</scope>
    <source>
        <strain evidence="13">cv. BTx623</strain>
    </source>
</reference>
<evidence type="ECO:0000256" key="6">
    <source>
        <dbReference type="PROSITE-ProRule" id="PRU00176"/>
    </source>
</evidence>
<feature type="region of interest" description="Disordered" evidence="9">
    <location>
        <begin position="501"/>
        <end position="594"/>
    </location>
</feature>
<dbReference type="PROSITE" id="PS50103">
    <property type="entry name" value="ZF_C3H1"/>
    <property type="match status" value="1"/>
</dbReference>
<sequence>MDAYEATKVVFSRIQALDPDHAAKIMGFLLIQDHGEKEMIRLAFGPEALLHTNSGRCGAGAGTAPSPLSVSSPSSWAPPPVFSRSNSVISNGAVAEEALTAAVGDDLMSPAAGGNAPPSPFFAAGDPLLDELQLQEQLAFLNDAAAGHQLPLFDAASECRSPGAGDATGFFPYGGLGWANGGGPGHRRSSSVSELCLGGADGLGWKPCLYYARGYCKNGSACRFVHGGLPDDATALAGAKMDTATLEQQCQDILLRSKSQRLAAAAFPYSPTGSLPGSPSAATKCLSLLLQQQQNENQRAAAAAAAAALMLGGDDAHKFLGRPRLDRADLASMMNPGSRQIYLTFPADSTFREEDVSNYFSIYGPVHDVRIPYQQKRMFGFVTFVYPETVKLILAKGNPHFICDARVLVKPYKEKGKVPDKYRKQQLQGERVDFSNGLDARDHFDLHQLGARMLQHSHSANEMLLRRKLEEQQQQAAELQQAMELQSRRLMGLQLLDLKTRSSPSPIGMPFSPTRAVASATVESPPDSAGEHGPKGSSGFFLPQRGERPAVNGGDKEESAGDASPNADGDQSAEHNLPDSPFASPTKKSAAAAFSRDPFAPSDSEIAATAAASPGRNATAASFAGINNGGGLTGHLRPSALDIPSPKPYFFPMSRLSSDHGAGAIGM</sequence>
<dbReference type="Pfam" id="PF00642">
    <property type="entry name" value="zf-CCCH"/>
    <property type="match status" value="1"/>
</dbReference>
<dbReference type="CDD" id="cd12458">
    <property type="entry name" value="RRM_AtC3H46_like"/>
    <property type="match status" value="1"/>
</dbReference>
<dbReference type="PANTHER" id="PTHR24009:SF3">
    <property type="entry name" value="RNA-BINDING (RRM_RBD_RNP MOTIFS) FAMILY PROTEIN-RELATED"/>
    <property type="match status" value="1"/>
</dbReference>
<dbReference type="Proteomes" id="UP000000768">
    <property type="component" value="Chromosome 2"/>
</dbReference>
<dbReference type="GO" id="GO:0008270">
    <property type="term" value="F:zinc ion binding"/>
    <property type="evidence" value="ECO:0007669"/>
    <property type="project" value="UniProtKB-KW"/>
</dbReference>
<dbReference type="STRING" id="4558.A0A1W0W7Z7"/>
<dbReference type="InterPro" id="IPR035979">
    <property type="entry name" value="RBD_domain_sf"/>
</dbReference>
<evidence type="ECO:0000313" key="13">
    <source>
        <dbReference type="Proteomes" id="UP000000768"/>
    </source>
</evidence>
<dbReference type="InterPro" id="IPR012677">
    <property type="entry name" value="Nucleotide-bd_a/b_plait_sf"/>
</dbReference>
<dbReference type="Gene3D" id="4.10.1000.10">
    <property type="entry name" value="Zinc finger, CCCH-type"/>
    <property type="match status" value="1"/>
</dbReference>
<dbReference type="eggNOG" id="ENOG502QWIK">
    <property type="taxonomic scope" value="Eukaryota"/>
</dbReference>
<protein>
    <recommendedName>
        <fullName evidence="14">C3H1-type domain-containing protein</fullName>
    </recommendedName>
</protein>
<feature type="zinc finger region" description="C3H1-type" evidence="7">
    <location>
        <begin position="202"/>
        <end position="229"/>
    </location>
</feature>
<dbReference type="InterPro" id="IPR036855">
    <property type="entry name" value="Znf_CCCH_sf"/>
</dbReference>
<keyword evidence="5" id="KW-0238">DNA-binding</keyword>
<evidence type="ECO:0000256" key="5">
    <source>
        <dbReference type="ARBA" id="ARBA00023125"/>
    </source>
</evidence>
<keyword evidence="4 6" id="KW-0694">RNA-binding</keyword>
<dbReference type="InterPro" id="IPR034365">
    <property type="entry name" value="AtC3H46-like_RRM"/>
</dbReference>
<evidence type="ECO:0008006" key="14">
    <source>
        <dbReference type="Google" id="ProtNLM"/>
    </source>
</evidence>
<keyword evidence="13" id="KW-1185">Reference proteome</keyword>
<keyword evidence="1 7" id="KW-0479">Metal-binding</keyword>
<dbReference type="GO" id="GO:0003723">
    <property type="term" value="F:RNA binding"/>
    <property type="evidence" value="ECO:0007669"/>
    <property type="project" value="UniProtKB-UniRule"/>
</dbReference>
<name>A0A1W0W7Z7_SORBI</name>
<evidence type="ECO:0000259" key="10">
    <source>
        <dbReference type="PROSITE" id="PS50102"/>
    </source>
</evidence>
<keyword evidence="2 7" id="KW-0863">Zinc-finger</keyword>
<keyword evidence="3 7" id="KW-0862">Zinc</keyword>
<dbReference type="InterPro" id="IPR056276">
    <property type="entry name" value="AtC3H46-like_PABC-like"/>
</dbReference>
<dbReference type="Pfam" id="PF00076">
    <property type="entry name" value="RRM_1"/>
    <property type="match status" value="1"/>
</dbReference>
<dbReference type="SMART" id="SM00360">
    <property type="entry name" value="RRM"/>
    <property type="match status" value="1"/>
</dbReference>
<keyword evidence="8" id="KW-0175">Coiled coil</keyword>
<dbReference type="AlphaFoldDB" id="A0A1W0W7Z7"/>
<evidence type="ECO:0000256" key="1">
    <source>
        <dbReference type="ARBA" id="ARBA00022723"/>
    </source>
</evidence>
<evidence type="ECO:0000256" key="8">
    <source>
        <dbReference type="SAM" id="Coils"/>
    </source>
</evidence>
<dbReference type="Gene3D" id="3.30.70.330">
    <property type="match status" value="1"/>
</dbReference>
<dbReference type="PROSITE" id="PS50102">
    <property type="entry name" value="RRM"/>
    <property type="match status" value="1"/>
</dbReference>
<dbReference type="SUPFAM" id="SSF90229">
    <property type="entry name" value="CCCH zinc finger"/>
    <property type="match status" value="1"/>
</dbReference>
<evidence type="ECO:0000259" key="11">
    <source>
        <dbReference type="PROSITE" id="PS50103"/>
    </source>
</evidence>
<evidence type="ECO:0000256" key="7">
    <source>
        <dbReference type="PROSITE-ProRule" id="PRU00723"/>
    </source>
</evidence>
<feature type="coiled-coil region" evidence="8">
    <location>
        <begin position="462"/>
        <end position="489"/>
    </location>
</feature>
<dbReference type="InterPro" id="IPR000504">
    <property type="entry name" value="RRM_dom"/>
</dbReference>
<dbReference type="OMA" id="NLGWANG"/>
<dbReference type="EMBL" id="CM000761">
    <property type="protein sequence ID" value="OQU90486.1"/>
    <property type="molecule type" value="Genomic_DNA"/>
</dbReference>
<feature type="domain" description="C3H1-type" evidence="11">
    <location>
        <begin position="202"/>
        <end position="229"/>
    </location>
</feature>
<feature type="region of interest" description="Disordered" evidence="9">
    <location>
        <begin position="625"/>
        <end position="644"/>
    </location>
</feature>
<dbReference type="InParanoid" id="A0A1W0W7Z7"/>
<evidence type="ECO:0000256" key="3">
    <source>
        <dbReference type="ARBA" id="ARBA00022833"/>
    </source>
</evidence>
<evidence type="ECO:0000256" key="9">
    <source>
        <dbReference type="SAM" id="MobiDB-lite"/>
    </source>
</evidence>
<evidence type="ECO:0000313" key="12">
    <source>
        <dbReference type="EMBL" id="OQU90486.1"/>
    </source>
</evidence>